<organism evidence="1">
    <name type="scientific">Rodentolepis nana</name>
    <name type="common">Dwarf tapeworm</name>
    <name type="synonym">Hymenolepis nana</name>
    <dbReference type="NCBI Taxonomy" id="102285"/>
    <lineage>
        <taxon>Eukaryota</taxon>
        <taxon>Metazoa</taxon>
        <taxon>Spiralia</taxon>
        <taxon>Lophotrochozoa</taxon>
        <taxon>Platyhelminthes</taxon>
        <taxon>Cestoda</taxon>
        <taxon>Eucestoda</taxon>
        <taxon>Cyclophyllidea</taxon>
        <taxon>Hymenolepididae</taxon>
        <taxon>Rodentolepis</taxon>
    </lineage>
</organism>
<protein>
    <submittedName>
        <fullName evidence="1">MCM_N domain-containing protein</fullName>
    </submittedName>
</protein>
<accession>A0A0R3TRC7</accession>
<reference evidence="1" key="1">
    <citation type="submission" date="2017-02" db="UniProtKB">
        <authorList>
            <consortium name="WormBaseParasite"/>
        </authorList>
    </citation>
    <scope>IDENTIFICATION</scope>
</reference>
<evidence type="ECO:0000313" key="1">
    <source>
        <dbReference type="WBParaSite" id="HNAJ_0001013201-mRNA-1"/>
    </source>
</evidence>
<dbReference type="AlphaFoldDB" id="A0A0R3TRC7"/>
<name>A0A0R3TRC7_RODNA</name>
<dbReference type="WBParaSite" id="HNAJ_0001013201-mRNA-1">
    <property type="protein sequence ID" value="HNAJ_0001013201-mRNA-1"/>
    <property type="gene ID" value="HNAJ_0001013201"/>
</dbReference>
<sequence length="123" mass="15265">LEYDEYDRRRRRLEYDEEELLLLRHLERSRDELLRELDIFLRLRDRDLEELLIRFRRDLRLRIDPDDRLLEGDREIGEDDDDLILLEGRLVRLPLDVDVDEDPDEETDRDRIFLDGALELYKR</sequence>
<proteinExistence type="predicted"/>